<gene>
    <name evidence="5" type="ORF">HRJ53_28995</name>
</gene>
<dbReference type="SUPFAM" id="SSF51726">
    <property type="entry name" value="UROD/MetE-like"/>
    <property type="match status" value="1"/>
</dbReference>
<evidence type="ECO:0000256" key="1">
    <source>
        <dbReference type="ARBA" id="ARBA00001947"/>
    </source>
</evidence>
<evidence type="ECO:0000256" key="3">
    <source>
        <dbReference type="ARBA" id="ARBA00022833"/>
    </source>
</evidence>
<dbReference type="GO" id="GO:0008270">
    <property type="term" value="F:zinc ion binding"/>
    <property type="evidence" value="ECO:0007669"/>
    <property type="project" value="InterPro"/>
</dbReference>
<sequence length="333" mass="37795">MALPLLPTTVVGSYSMPGWLERLKTEFYARRISRRDLEEIHDTAVKAAIKDQELAGVDVISDGELRRDNMIDYFAERLPGVQIDHSSKKFHYDFYDSKVLGKLPMGPLGLVDDVKFLRANTDRETRFCITGPHSLAKRIRNEYYPNEQDFALDLARVMNPELRAIARAGADIIQIDEPNYSGFPDDLPWAVKALNTLIEGVDAKMAVHICYGNRYGKPSWEGSYRYLLPGIVEARVQQLTLEFARRGGEDLEIFRELPPRFEVGIGVIDVKTQAVETPDQVAERIRKALEVIPAERLFILPDCGLLHLSRDIAFAKLTAMVEGTRVVRKELKH</sequence>
<dbReference type="CDD" id="cd03311">
    <property type="entry name" value="CIMS_C_terminal_like"/>
    <property type="match status" value="1"/>
</dbReference>
<dbReference type="Pfam" id="PF01717">
    <property type="entry name" value="Meth_synt_2"/>
    <property type="match status" value="1"/>
</dbReference>
<dbReference type="AlphaFoldDB" id="A0A7V8NX31"/>
<dbReference type="PANTHER" id="PTHR30519">
    <property type="entry name" value="5-METHYLTETRAHYDROPTEROYLTRIGLUTAMATE--HOMOCYSTEINE METHYLTRANSFERASE"/>
    <property type="match status" value="1"/>
</dbReference>
<keyword evidence="6" id="KW-1185">Reference proteome</keyword>
<proteinExistence type="predicted"/>
<evidence type="ECO:0000259" key="4">
    <source>
        <dbReference type="Pfam" id="PF01717"/>
    </source>
</evidence>
<name>A0A7V8NX31_9BACT</name>
<evidence type="ECO:0000313" key="5">
    <source>
        <dbReference type="EMBL" id="MBA0089047.1"/>
    </source>
</evidence>
<evidence type="ECO:0000313" key="6">
    <source>
        <dbReference type="Proteomes" id="UP000567293"/>
    </source>
</evidence>
<dbReference type="GO" id="GO:0003871">
    <property type="term" value="F:5-methyltetrahydropteroyltriglutamate-homocysteine S-methyltransferase activity"/>
    <property type="evidence" value="ECO:0007669"/>
    <property type="project" value="InterPro"/>
</dbReference>
<dbReference type="GO" id="GO:0009086">
    <property type="term" value="P:methionine biosynthetic process"/>
    <property type="evidence" value="ECO:0007669"/>
    <property type="project" value="InterPro"/>
</dbReference>
<comment type="cofactor">
    <cofactor evidence="1">
        <name>Zn(2+)</name>
        <dbReference type="ChEBI" id="CHEBI:29105"/>
    </cofactor>
</comment>
<dbReference type="EMBL" id="JACDQQ010002805">
    <property type="protein sequence ID" value="MBA0089047.1"/>
    <property type="molecule type" value="Genomic_DNA"/>
</dbReference>
<feature type="domain" description="Cobalamin-independent methionine synthase MetE C-terminal/archaeal" evidence="4">
    <location>
        <begin position="6"/>
        <end position="323"/>
    </location>
</feature>
<dbReference type="InterPro" id="IPR002629">
    <property type="entry name" value="Met_Synth_C/arc"/>
</dbReference>
<keyword evidence="2" id="KW-0479">Metal-binding</keyword>
<dbReference type="Gene3D" id="3.20.20.210">
    <property type="match status" value="1"/>
</dbReference>
<keyword evidence="3" id="KW-0862">Zinc</keyword>
<reference evidence="5" key="1">
    <citation type="submission" date="2020-06" db="EMBL/GenBank/DDBJ databases">
        <title>Legume-microbial interactions unlock mineral nutrients during tropical forest succession.</title>
        <authorList>
            <person name="Epihov D.Z."/>
        </authorList>
    </citation>
    <scope>NUCLEOTIDE SEQUENCE [LARGE SCALE GENOMIC DNA]</scope>
    <source>
        <strain evidence="5">Pan2503</strain>
    </source>
</reference>
<dbReference type="InterPro" id="IPR038071">
    <property type="entry name" value="UROD/MetE-like_sf"/>
</dbReference>
<protein>
    <submittedName>
        <fullName evidence="5">Methionine synthase</fullName>
    </submittedName>
</protein>
<accession>A0A7V8NX31</accession>
<dbReference type="Proteomes" id="UP000567293">
    <property type="component" value="Unassembled WGS sequence"/>
</dbReference>
<organism evidence="5 6">
    <name type="scientific">Candidatus Acidiferrum panamense</name>
    <dbReference type="NCBI Taxonomy" id="2741543"/>
    <lineage>
        <taxon>Bacteria</taxon>
        <taxon>Pseudomonadati</taxon>
        <taxon>Acidobacteriota</taxon>
        <taxon>Terriglobia</taxon>
        <taxon>Candidatus Acidiferrales</taxon>
        <taxon>Candidatus Acidiferrum</taxon>
    </lineage>
</organism>
<comment type="caution">
    <text evidence="5">The sequence shown here is derived from an EMBL/GenBank/DDBJ whole genome shotgun (WGS) entry which is preliminary data.</text>
</comment>
<evidence type="ECO:0000256" key="2">
    <source>
        <dbReference type="ARBA" id="ARBA00022723"/>
    </source>
</evidence>